<proteinExistence type="predicted"/>
<reference evidence="4" key="2">
    <citation type="submission" date="2013-12" db="EMBL/GenBank/DDBJ databases">
        <authorList>
            <person name="Yu Y."/>
            <person name="Lee S."/>
            <person name="de Baynast K."/>
            <person name="Wissotski M."/>
            <person name="Liu L."/>
            <person name="Talag J."/>
            <person name="Goicoechea J."/>
            <person name="Angelova A."/>
            <person name="Jetty R."/>
            <person name="Kudrna D."/>
            <person name="Golser W."/>
            <person name="Rivera L."/>
            <person name="Zhang J."/>
            <person name="Wing R."/>
        </authorList>
    </citation>
    <scope>NUCLEOTIDE SEQUENCE</scope>
</reference>
<name>A0A0D9UZ04_9ORYZ</name>
<feature type="transmembrane region" description="Helical" evidence="2">
    <location>
        <begin position="20"/>
        <end position="42"/>
    </location>
</feature>
<dbReference type="HOGENOM" id="CLU_1087257_0_0_1"/>
<evidence type="ECO:0000256" key="2">
    <source>
        <dbReference type="SAM" id="Phobius"/>
    </source>
</evidence>
<evidence type="ECO:0000313" key="3">
    <source>
        <dbReference type="EnsemblPlants" id="LPERR01G08750.1"/>
    </source>
</evidence>
<keyword evidence="2" id="KW-1133">Transmembrane helix</keyword>
<feature type="transmembrane region" description="Helical" evidence="2">
    <location>
        <begin position="54"/>
        <end position="77"/>
    </location>
</feature>
<keyword evidence="4" id="KW-1185">Reference proteome</keyword>
<dbReference type="EnsemblPlants" id="LPERR01G08750.1">
    <property type="protein sequence ID" value="LPERR01G08750.1"/>
    <property type="gene ID" value="LPERR01G08750"/>
</dbReference>
<dbReference type="Proteomes" id="UP000032180">
    <property type="component" value="Chromosome 1"/>
</dbReference>
<keyword evidence="2" id="KW-0472">Membrane</keyword>
<reference evidence="3" key="3">
    <citation type="submission" date="2015-04" db="UniProtKB">
        <authorList>
            <consortium name="EnsemblPlants"/>
        </authorList>
    </citation>
    <scope>IDENTIFICATION</scope>
</reference>
<sequence>MAYAAFGAAVAYPGEAPAALAVAFVVGYGALLFLLPFSVYALEFLRHNISIVRTPLSVQACAAVTPVALSVAVLAVLNQARRSSDVAFATCTVWAANIRTGREYMEAINRMRNKPQLMPDDPDAVLLGLDLTQIRDASVLLAVGVSAAYAVAGGVAVGGMSCKGLRYAAAFFAVPMLCILYFQNTYAYPVVRGGAQTARRQRPRPPKRDSQSMCSLRGSRVRRVRGRRRLGGRRRVLDRSLLCRRLFRAPNVSPAL</sequence>
<protein>
    <submittedName>
        <fullName evidence="3">Uncharacterized protein</fullName>
    </submittedName>
</protein>
<accession>A0A0D9UZ04</accession>
<feature type="transmembrane region" description="Helical" evidence="2">
    <location>
        <begin position="137"/>
        <end position="157"/>
    </location>
</feature>
<keyword evidence="2" id="KW-0812">Transmembrane</keyword>
<evidence type="ECO:0000256" key="1">
    <source>
        <dbReference type="SAM" id="MobiDB-lite"/>
    </source>
</evidence>
<dbReference type="Gramene" id="LPERR01G08750.1">
    <property type="protein sequence ID" value="LPERR01G08750.1"/>
    <property type="gene ID" value="LPERR01G08750"/>
</dbReference>
<feature type="region of interest" description="Disordered" evidence="1">
    <location>
        <begin position="197"/>
        <end position="216"/>
    </location>
</feature>
<reference evidence="3 4" key="1">
    <citation type="submission" date="2012-08" db="EMBL/GenBank/DDBJ databases">
        <title>Oryza genome evolution.</title>
        <authorList>
            <person name="Wing R.A."/>
        </authorList>
    </citation>
    <scope>NUCLEOTIDE SEQUENCE</scope>
</reference>
<feature type="transmembrane region" description="Helical" evidence="2">
    <location>
        <begin position="164"/>
        <end position="182"/>
    </location>
</feature>
<evidence type="ECO:0000313" key="4">
    <source>
        <dbReference type="Proteomes" id="UP000032180"/>
    </source>
</evidence>
<dbReference type="AlphaFoldDB" id="A0A0D9UZ04"/>
<organism evidence="3 4">
    <name type="scientific">Leersia perrieri</name>
    <dbReference type="NCBI Taxonomy" id="77586"/>
    <lineage>
        <taxon>Eukaryota</taxon>
        <taxon>Viridiplantae</taxon>
        <taxon>Streptophyta</taxon>
        <taxon>Embryophyta</taxon>
        <taxon>Tracheophyta</taxon>
        <taxon>Spermatophyta</taxon>
        <taxon>Magnoliopsida</taxon>
        <taxon>Liliopsida</taxon>
        <taxon>Poales</taxon>
        <taxon>Poaceae</taxon>
        <taxon>BOP clade</taxon>
        <taxon>Oryzoideae</taxon>
        <taxon>Oryzeae</taxon>
        <taxon>Oryzinae</taxon>
        <taxon>Leersia</taxon>
    </lineage>
</organism>